<gene>
    <name evidence="2" type="ORF">SDC9_35794</name>
</gene>
<comment type="caution">
    <text evidence="2">The sequence shown here is derived from an EMBL/GenBank/DDBJ whole genome shotgun (WGS) entry which is preliminary data.</text>
</comment>
<sequence>MRHGEMAKPRTLGRDRRGIEPDPQRARRGEKRLARLHRGAAQPLDGHQRVDAGEPVAKRGPGGAEPARQRQPVEAMPAPLQFRQHPVRQAVAVDPAIGQRAFQPPGKGEDAAWKAAVGELHRPHQRQHARLRAHPMSNRASGARSRSRSR</sequence>
<accession>A0A644VGF7</accession>
<dbReference type="AlphaFoldDB" id="A0A644VGF7"/>
<evidence type="ECO:0000313" key="2">
    <source>
        <dbReference type="EMBL" id="MPL89752.1"/>
    </source>
</evidence>
<feature type="region of interest" description="Disordered" evidence="1">
    <location>
        <begin position="1"/>
        <end position="72"/>
    </location>
</feature>
<feature type="compositionally biased region" description="Basic residues" evidence="1">
    <location>
        <begin position="123"/>
        <end position="133"/>
    </location>
</feature>
<reference evidence="2" key="1">
    <citation type="submission" date="2019-08" db="EMBL/GenBank/DDBJ databases">
        <authorList>
            <person name="Kucharzyk K."/>
            <person name="Murdoch R.W."/>
            <person name="Higgins S."/>
            <person name="Loffler F."/>
        </authorList>
    </citation>
    <scope>NUCLEOTIDE SEQUENCE</scope>
</reference>
<organism evidence="2">
    <name type="scientific">bioreactor metagenome</name>
    <dbReference type="NCBI Taxonomy" id="1076179"/>
    <lineage>
        <taxon>unclassified sequences</taxon>
        <taxon>metagenomes</taxon>
        <taxon>ecological metagenomes</taxon>
    </lineage>
</organism>
<proteinExistence type="predicted"/>
<feature type="compositionally biased region" description="Basic and acidic residues" evidence="1">
    <location>
        <begin position="1"/>
        <end position="33"/>
    </location>
</feature>
<feature type="region of interest" description="Disordered" evidence="1">
    <location>
        <begin position="122"/>
        <end position="150"/>
    </location>
</feature>
<dbReference type="EMBL" id="VSSQ01000287">
    <property type="protein sequence ID" value="MPL89752.1"/>
    <property type="molecule type" value="Genomic_DNA"/>
</dbReference>
<protein>
    <submittedName>
        <fullName evidence="2">Uncharacterized protein</fullName>
    </submittedName>
</protein>
<name>A0A644VGF7_9ZZZZ</name>
<evidence type="ECO:0000256" key="1">
    <source>
        <dbReference type="SAM" id="MobiDB-lite"/>
    </source>
</evidence>